<dbReference type="EMBL" id="JACIJG010000003">
    <property type="protein sequence ID" value="MBB5701162.1"/>
    <property type="molecule type" value="Genomic_DNA"/>
</dbReference>
<dbReference type="AlphaFoldDB" id="A0A7W9AV54"/>
<dbReference type="Proteomes" id="UP000555546">
    <property type="component" value="Unassembled WGS sequence"/>
</dbReference>
<accession>A0A7W9AV54</accession>
<reference evidence="1 2" key="1">
    <citation type="submission" date="2020-08" db="EMBL/GenBank/DDBJ databases">
        <title>Genomic Encyclopedia of Type Strains, Phase IV (KMG-IV): sequencing the most valuable type-strain genomes for metagenomic binning, comparative biology and taxonomic classification.</title>
        <authorList>
            <person name="Goeker M."/>
        </authorList>
    </citation>
    <scope>NUCLEOTIDE SEQUENCE [LARGE SCALE GENOMIC DNA]</scope>
    <source>
        <strain evidence="1 2">DSM 26944</strain>
    </source>
</reference>
<name>A0A7W9AV54_9HYPH</name>
<dbReference type="RefSeq" id="WP_183649348.1">
    <property type="nucleotide sequence ID" value="NZ_JACIJG010000003.1"/>
</dbReference>
<organism evidence="1 2">
    <name type="scientific">Brucella daejeonensis</name>
    <dbReference type="NCBI Taxonomy" id="659015"/>
    <lineage>
        <taxon>Bacteria</taxon>
        <taxon>Pseudomonadati</taxon>
        <taxon>Pseudomonadota</taxon>
        <taxon>Alphaproteobacteria</taxon>
        <taxon>Hyphomicrobiales</taxon>
        <taxon>Brucellaceae</taxon>
        <taxon>Brucella/Ochrobactrum group</taxon>
        <taxon>Brucella</taxon>
    </lineage>
</organism>
<proteinExistence type="predicted"/>
<evidence type="ECO:0000313" key="1">
    <source>
        <dbReference type="EMBL" id="MBB5701162.1"/>
    </source>
</evidence>
<keyword evidence="2" id="KW-1185">Reference proteome</keyword>
<comment type="caution">
    <text evidence="1">The sequence shown here is derived from an EMBL/GenBank/DDBJ whole genome shotgun (WGS) entry which is preliminary data.</text>
</comment>
<protein>
    <submittedName>
        <fullName evidence="1">Uncharacterized protein</fullName>
    </submittedName>
</protein>
<gene>
    <name evidence="1" type="ORF">FHS76_001011</name>
</gene>
<evidence type="ECO:0000313" key="2">
    <source>
        <dbReference type="Proteomes" id="UP000555546"/>
    </source>
</evidence>
<sequence length="109" mass="12183">MLRSLFVCVFNPTTSFAADDTPKIGGYFGETGIHSDFNEIRFGLLSYDTGAFSSKDYDGAVVNGEFLFASPDFLSSIGSPRPYIGFDAAIEHFQQKWKPVLRPEMRKNK</sequence>